<dbReference type="AlphaFoldDB" id="A0AAN7MF10"/>
<sequence>MVLGEGKFCDNGKTNSELGEWLMERFNNSPDARAFFGSIKACSEGISLKSLKLAWWMLAECEDNYLESLVLRENVKLYTKGKYPLLKLHVPAPQFP</sequence>
<protein>
    <submittedName>
        <fullName evidence="1">Uncharacterized protein</fullName>
    </submittedName>
</protein>
<name>A0AAN7MF10_TRANT</name>
<reference evidence="1 2" key="1">
    <citation type="journal article" date="2023" name="Hortic Res">
        <title>Pangenome of water caltrop reveals structural variations and asymmetric subgenome divergence after allopolyploidization.</title>
        <authorList>
            <person name="Zhang X."/>
            <person name="Chen Y."/>
            <person name="Wang L."/>
            <person name="Yuan Y."/>
            <person name="Fang M."/>
            <person name="Shi L."/>
            <person name="Lu R."/>
            <person name="Comes H.P."/>
            <person name="Ma Y."/>
            <person name="Chen Y."/>
            <person name="Huang G."/>
            <person name="Zhou Y."/>
            <person name="Zheng Z."/>
            <person name="Qiu Y."/>
        </authorList>
    </citation>
    <scope>NUCLEOTIDE SEQUENCE [LARGE SCALE GENOMIC DNA]</scope>
    <source>
        <strain evidence="1">F231</strain>
    </source>
</reference>
<evidence type="ECO:0000313" key="1">
    <source>
        <dbReference type="EMBL" id="KAK4802241.1"/>
    </source>
</evidence>
<dbReference type="Proteomes" id="UP001346149">
    <property type="component" value="Unassembled WGS sequence"/>
</dbReference>
<evidence type="ECO:0000313" key="2">
    <source>
        <dbReference type="Proteomes" id="UP001346149"/>
    </source>
</evidence>
<gene>
    <name evidence="1" type="ORF">SAY86_000444</name>
</gene>
<comment type="caution">
    <text evidence="1">The sequence shown here is derived from an EMBL/GenBank/DDBJ whole genome shotgun (WGS) entry which is preliminary data.</text>
</comment>
<proteinExistence type="predicted"/>
<organism evidence="1 2">
    <name type="scientific">Trapa natans</name>
    <name type="common">Water chestnut</name>
    <dbReference type="NCBI Taxonomy" id="22666"/>
    <lineage>
        <taxon>Eukaryota</taxon>
        <taxon>Viridiplantae</taxon>
        <taxon>Streptophyta</taxon>
        <taxon>Embryophyta</taxon>
        <taxon>Tracheophyta</taxon>
        <taxon>Spermatophyta</taxon>
        <taxon>Magnoliopsida</taxon>
        <taxon>eudicotyledons</taxon>
        <taxon>Gunneridae</taxon>
        <taxon>Pentapetalae</taxon>
        <taxon>rosids</taxon>
        <taxon>malvids</taxon>
        <taxon>Myrtales</taxon>
        <taxon>Lythraceae</taxon>
        <taxon>Trapa</taxon>
    </lineage>
</organism>
<keyword evidence="2" id="KW-1185">Reference proteome</keyword>
<dbReference type="EMBL" id="JAXQNO010000002">
    <property type="protein sequence ID" value="KAK4802241.1"/>
    <property type="molecule type" value="Genomic_DNA"/>
</dbReference>
<accession>A0AAN7MF10</accession>